<dbReference type="InterPro" id="IPR003593">
    <property type="entry name" value="AAA+_ATPase"/>
</dbReference>
<dbReference type="GO" id="GO:0006970">
    <property type="term" value="P:response to osmotic stress"/>
    <property type="evidence" value="ECO:0007669"/>
    <property type="project" value="UniProtKB-ARBA"/>
</dbReference>
<dbReference type="PANTHER" id="PTHR43869">
    <property type="entry name" value="GLYCINE BETAINE/PROLINE BETAINE TRANSPORT SYSTEM ATP-BINDING PROTEIN PROV"/>
    <property type="match status" value="1"/>
</dbReference>
<keyword evidence="8" id="KW-0997">Cell inner membrane</keyword>
<keyword evidence="12" id="KW-1185">Reference proteome</keyword>
<dbReference type="PROSITE" id="PS00211">
    <property type="entry name" value="ABC_TRANSPORTER_1"/>
    <property type="match status" value="1"/>
</dbReference>
<accession>A0A6N8FH80</accession>
<dbReference type="EC" id="7.6.2.9" evidence="8"/>
<dbReference type="PROSITE" id="PS51371">
    <property type="entry name" value="CBS"/>
    <property type="match status" value="1"/>
</dbReference>
<evidence type="ECO:0000259" key="10">
    <source>
        <dbReference type="PROSITE" id="PS51371"/>
    </source>
</evidence>
<dbReference type="InterPro" id="IPR005892">
    <property type="entry name" value="Gly-betaine_transp_ATP-bd"/>
</dbReference>
<protein>
    <recommendedName>
        <fullName evidence="8">Quaternary amine transport ATP-binding protein</fullName>
        <ecNumber evidence="8">7.6.2.9</ecNumber>
    </recommendedName>
</protein>
<evidence type="ECO:0000256" key="7">
    <source>
        <dbReference type="PROSITE-ProRule" id="PRU00703"/>
    </source>
</evidence>
<gene>
    <name evidence="11" type="ORF">GMD78_10360</name>
</gene>
<dbReference type="InterPro" id="IPR051921">
    <property type="entry name" value="ABC_osmolyte_uptake_ATP-bind"/>
</dbReference>
<dbReference type="SUPFAM" id="SSF52540">
    <property type="entry name" value="P-loop containing nucleoside triphosphate hydrolases"/>
    <property type="match status" value="1"/>
</dbReference>
<dbReference type="InterPro" id="IPR046342">
    <property type="entry name" value="CBS_dom_sf"/>
</dbReference>
<dbReference type="InterPro" id="IPR017871">
    <property type="entry name" value="ABC_transporter-like_CS"/>
</dbReference>
<dbReference type="AlphaFoldDB" id="A0A6N8FH80"/>
<dbReference type="GO" id="GO:0006865">
    <property type="term" value="P:amino acid transport"/>
    <property type="evidence" value="ECO:0007669"/>
    <property type="project" value="UniProtKB-UniRule"/>
</dbReference>
<keyword evidence="3 8" id="KW-0547">Nucleotide-binding</keyword>
<evidence type="ECO:0000256" key="1">
    <source>
        <dbReference type="ARBA" id="ARBA00005417"/>
    </source>
</evidence>
<reference evidence="11 12" key="1">
    <citation type="submission" date="2019-11" db="EMBL/GenBank/DDBJ databases">
        <authorList>
            <person name="Li X."/>
        </authorList>
    </citation>
    <scope>NUCLEOTIDE SEQUENCE [LARGE SCALE GENOMIC DNA]</scope>
    <source>
        <strain evidence="11 12">L9</strain>
    </source>
</reference>
<keyword evidence="5" id="KW-0029">Amino-acid transport</keyword>
<organism evidence="11 12">
    <name type="scientific">Ornithinibacillus caprae</name>
    <dbReference type="NCBI Taxonomy" id="2678566"/>
    <lineage>
        <taxon>Bacteria</taxon>
        <taxon>Bacillati</taxon>
        <taxon>Bacillota</taxon>
        <taxon>Bacilli</taxon>
        <taxon>Bacillales</taxon>
        <taxon>Bacillaceae</taxon>
        <taxon>Ornithinibacillus</taxon>
    </lineage>
</organism>
<dbReference type="PROSITE" id="PS50893">
    <property type="entry name" value="ABC_TRANSPORTER_2"/>
    <property type="match status" value="1"/>
</dbReference>
<evidence type="ECO:0000313" key="12">
    <source>
        <dbReference type="Proteomes" id="UP000469125"/>
    </source>
</evidence>
<dbReference type="PANTHER" id="PTHR43869:SF1">
    <property type="entry name" value="GLYCINE BETAINE_PROLINE BETAINE TRANSPORT SYSTEM ATP-BINDING PROTEIN PROV"/>
    <property type="match status" value="1"/>
</dbReference>
<comment type="subcellular location">
    <subcellularLocation>
        <location evidence="8">Cell inner membrane</location>
        <topology evidence="8">Peripheral membrane protein</topology>
    </subcellularLocation>
</comment>
<name>A0A6N8FH80_9BACI</name>
<dbReference type="Proteomes" id="UP000469125">
    <property type="component" value="Unassembled WGS sequence"/>
</dbReference>
<comment type="subunit">
    <text evidence="8">The complex is probably composed of two ATP-binding proteins, two transmembrane proteins and a solute-binding protein.</text>
</comment>
<sequence>MTTKIKLENVSKIFGPKPKSVIPMIKDGKSKEEILAETNHTVGVYDASLDIKKGEVFVIMGLSGSGKSTLIRCFNLLNKPTTGSIFIDDVDIVSADKTLLKQIRQEKIAMVFQHFGLFSHRTILSNVEYGLEVRNVPKEERRDIAMKNIEIVGLKGYEDKYPDELSGGMQQRVGLARALANDPDVLLMDEPFSALDPLIRREMQLELLDIQERLQKTIIFITHDVNEAFKLGDRVAVMKDGHVVQVGTPEEIIESPANDYITEFIKDIDRSKVFQAEHIMIKPNALVSTKDGVKVAIKEMKENGISSVFVVDRSRQVKGIVTIDDAIAAVKEKKTLEDILRDDYSVVNKDEYINDLIPKALESKYPLAVVNDEDKLVGFILRVHVLSGLVSEDVEESDQYFN</sequence>
<dbReference type="EMBL" id="WOCA01000007">
    <property type="protein sequence ID" value="MUK88795.1"/>
    <property type="molecule type" value="Genomic_DNA"/>
</dbReference>
<dbReference type="NCBIfam" id="TIGR01186">
    <property type="entry name" value="proV"/>
    <property type="match status" value="1"/>
</dbReference>
<evidence type="ECO:0000313" key="11">
    <source>
        <dbReference type="EMBL" id="MUK88795.1"/>
    </source>
</evidence>
<dbReference type="GO" id="GO:0005524">
    <property type="term" value="F:ATP binding"/>
    <property type="evidence" value="ECO:0007669"/>
    <property type="project" value="UniProtKB-UniRule"/>
</dbReference>
<evidence type="ECO:0000256" key="2">
    <source>
        <dbReference type="ARBA" id="ARBA00022448"/>
    </source>
</evidence>
<dbReference type="Gene3D" id="3.10.580.10">
    <property type="entry name" value="CBS-domain"/>
    <property type="match status" value="1"/>
</dbReference>
<keyword evidence="2 8" id="KW-0813">Transport</keyword>
<dbReference type="Gene3D" id="3.40.50.300">
    <property type="entry name" value="P-loop containing nucleotide triphosphate hydrolases"/>
    <property type="match status" value="1"/>
</dbReference>
<keyword evidence="8" id="KW-1003">Cell membrane</keyword>
<dbReference type="RefSeq" id="WP_155668779.1">
    <property type="nucleotide sequence ID" value="NZ_WOCA01000007.1"/>
</dbReference>
<dbReference type="InterPro" id="IPR000644">
    <property type="entry name" value="CBS_dom"/>
</dbReference>
<dbReference type="SMART" id="SM00116">
    <property type="entry name" value="CBS"/>
    <property type="match status" value="2"/>
</dbReference>
<evidence type="ECO:0000256" key="8">
    <source>
        <dbReference type="RuleBase" id="RU369116"/>
    </source>
</evidence>
<proteinExistence type="inferred from homology"/>
<keyword evidence="6 7" id="KW-0129">CBS domain</keyword>
<keyword evidence="8" id="KW-0472">Membrane</keyword>
<comment type="catalytic activity">
    <reaction evidence="8">
        <text>a quaternary ammonium(out) + ATP + H2O = a quaternary ammonium(in) + ADP + phosphate + H(+)</text>
        <dbReference type="Rhea" id="RHEA:11036"/>
        <dbReference type="ChEBI" id="CHEBI:15377"/>
        <dbReference type="ChEBI" id="CHEBI:15378"/>
        <dbReference type="ChEBI" id="CHEBI:30616"/>
        <dbReference type="ChEBI" id="CHEBI:35267"/>
        <dbReference type="ChEBI" id="CHEBI:43474"/>
        <dbReference type="ChEBI" id="CHEBI:456216"/>
    </reaction>
</comment>
<evidence type="ECO:0000259" key="9">
    <source>
        <dbReference type="PROSITE" id="PS50893"/>
    </source>
</evidence>
<dbReference type="Pfam" id="PF00571">
    <property type="entry name" value="CBS"/>
    <property type="match status" value="1"/>
</dbReference>
<dbReference type="InterPro" id="IPR003439">
    <property type="entry name" value="ABC_transporter-like_ATP-bd"/>
</dbReference>
<keyword evidence="4 8" id="KW-0067">ATP-binding</keyword>
<feature type="domain" description="CBS" evidence="10">
    <location>
        <begin position="280"/>
        <end position="336"/>
    </location>
</feature>
<dbReference type="GO" id="GO:0016887">
    <property type="term" value="F:ATP hydrolysis activity"/>
    <property type="evidence" value="ECO:0007669"/>
    <property type="project" value="UniProtKB-UniRule"/>
</dbReference>
<evidence type="ECO:0000256" key="3">
    <source>
        <dbReference type="ARBA" id="ARBA00022741"/>
    </source>
</evidence>
<evidence type="ECO:0000256" key="6">
    <source>
        <dbReference type="ARBA" id="ARBA00023122"/>
    </source>
</evidence>
<dbReference type="Pfam" id="PF00005">
    <property type="entry name" value="ABC_tran"/>
    <property type="match status" value="1"/>
</dbReference>
<comment type="caution">
    <text evidence="11">The sequence shown here is derived from an EMBL/GenBank/DDBJ whole genome shotgun (WGS) entry which is preliminary data.</text>
</comment>
<dbReference type="FunFam" id="3.40.50.300:FF:000201">
    <property type="entry name" value="Glycine betaine/L-proline ABC transporter ATP-binding protein"/>
    <property type="match status" value="1"/>
</dbReference>
<dbReference type="InterPro" id="IPR027417">
    <property type="entry name" value="P-loop_NTPase"/>
</dbReference>
<dbReference type="GO" id="GO:0031460">
    <property type="term" value="P:glycine betaine transport"/>
    <property type="evidence" value="ECO:0007669"/>
    <property type="project" value="InterPro"/>
</dbReference>
<dbReference type="SMART" id="SM00382">
    <property type="entry name" value="AAA"/>
    <property type="match status" value="1"/>
</dbReference>
<comment type="similarity">
    <text evidence="1 8">Belongs to the ABC transporter superfamily.</text>
</comment>
<evidence type="ECO:0000256" key="5">
    <source>
        <dbReference type="ARBA" id="ARBA00022970"/>
    </source>
</evidence>
<feature type="domain" description="ABC transporter" evidence="9">
    <location>
        <begin position="5"/>
        <end position="265"/>
    </location>
</feature>
<dbReference type="GO" id="GO:0015418">
    <property type="term" value="F:ABC-type quaternary ammonium compound transporting activity"/>
    <property type="evidence" value="ECO:0007669"/>
    <property type="project" value="UniProtKB-EC"/>
</dbReference>
<dbReference type="GO" id="GO:0005886">
    <property type="term" value="C:plasma membrane"/>
    <property type="evidence" value="ECO:0007669"/>
    <property type="project" value="UniProtKB-SubCell"/>
</dbReference>
<dbReference type="CDD" id="cd03294">
    <property type="entry name" value="ABC_Pro_Gly_Betaine"/>
    <property type="match status" value="1"/>
</dbReference>
<dbReference type="SUPFAM" id="SSF54631">
    <property type="entry name" value="CBS-domain pair"/>
    <property type="match status" value="1"/>
</dbReference>
<evidence type="ECO:0000256" key="4">
    <source>
        <dbReference type="ARBA" id="ARBA00022840"/>
    </source>
</evidence>